<name>A0A8J4AG18_9ACTN</name>
<sequence>MLDGLGEFCTAALAAHDCPSASVAVVRDGTLVLAEAYGLADVAAGRPATPETRYVLASITKPVTATAAGVLADRGLIDLDAPLPADAVTMPPGAGWPAPTPRQLLQHRGGLTAHYDFRYGDDPRPPIDASWYTRLYRRPGSGYEYANLGYGLLGALLESASGLPLARLLTREVFDPLGLHSSGLGAPTGAGPVATRYSIDGRGYPAELSTSHPGATTGFATASELALFGHRYDTLLRPETVAATRDGAPISDHLGYGLGWCVSRGAGPLIVSHGGGMGGVATMLVTVPELALSVAVLTNCTSKAARDAIVDHVLRAEVPGYRPAAISPAGTAPVRRLAPAVGDWSGTITTPGDPVPVTLRIDPDGGAELTLAGGSTTATATPSGEWDCTATFDVQLPTTDARRNSPLLGLVLTATPGGLSGVARAYRDGDRTGWLGNLLSHPVHLTGR</sequence>
<feature type="domain" description="Beta-lactamase-related" evidence="1">
    <location>
        <begin position="12"/>
        <end position="308"/>
    </location>
</feature>
<evidence type="ECO:0000259" key="1">
    <source>
        <dbReference type="Pfam" id="PF00144"/>
    </source>
</evidence>
<dbReference type="Pfam" id="PF00144">
    <property type="entry name" value="Beta-lactamase"/>
    <property type="match status" value="1"/>
</dbReference>
<dbReference type="SUPFAM" id="SSF56601">
    <property type="entry name" value="beta-lactamase/transpeptidase-like"/>
    <property type="match status" value="1"/>
</dbReference>
<dbReference type="InterPro" id="IPR050491">
    <property type="entry name" value="AmpC-like"/>
</dbReference>
<accession>A0A8J4AG18</accession>
<evidence type="ECO:0000313" key="2">
    <source>
        <dbReference type="EMBL" id="GIL28532.1"/>
    </source>
</evidence>
<dbReference type="Gene3D" id="3.40.710.10">
    <property type="entry name" value="DD-peptidase/beta-lactamase superfamily"/>
    <property type="match status" value="1"/>
</dbReference>
<proteinExistence type="predicted"/>
<protein>
    <recommendedName>
        <fullName evidence="1">Beta-lactamase-related domain-containing protein</fullName>
    </recommendedName>
</protein>
<organism evidence="2 3">
    <name type="scientific">Actinocatenispora comari</name>
    <dbReference type="NCBI Taxonomy" id="2807577"/>
    <lineage>
        <taxon>Bacteria</taxon>
        <taxon>Bacillati</taxon>
        <taxon>Actinomycetota</taxon>
        <taxon>Actinomycetes</taxon>
        <taxon>Micromonosporales</taxon>
        <taxon>Micromonosporaceae</taxon>
        <taxon>Actinocatenispora</taxon>
    </lineage>
</organism>
<dbReference type="EMBL" id="BOPO01000073">
    <property type="protein sequence ID" value="GIL28532.1"/>
    <property type="molecule type" value="Genomic_DNA"/>
</dbReference>
<dbReference type="InterPro" id="IPR012338">
    <property type="entry name" value="Beta-lactam/transpept-like"/>
</dbReference>
<dbReference type="Proteomes" id="UP000614996">
    <property type="component" value="Unassembled WGS sequence"/>
</dbReference>
<dbReference type="AlphaFoldDB" id="A0A8J4AG18"/>
<dbReference type="PANTHER" id="PTHR46825:SF9">
    <property type="entry name" value="BETA-LACTAMASE-RELATED DOMAIN-CONTAINING PROTEIN"/>
    <property type="match status" value="1"/>
</dbReference>
<dbReference type="PANTHER" id="PTHR46825">
    <property type="entry name" value="D-ALANYL-D-ALANINE-CARBOXYPEPTIDASE/ENDOPEPTIDASE AMPH"/>
    <property type="match status" value="1"/>
</dbReference>
<dbReference type="InterPro" id="IPR001466">
    <property type="entry name" value="Beta-lactam-related"/>
</dbReference>
<reference evidence="3" key="1">
    <citation type="journal article" date="2021" name="Int. J. Syst. Evol. Microbiol.">
        <title>Actinocatenispora comari sp. nov., an endophytic actinomycete isolated from aerial parts of Comarum salesowianum.</title>
        <authorList>
            <person name="Oyunbileg N."/>
            <person name="Iizaka Y."/>
            <person name="Hamada M."/>
            <person name="Davaapurev B.O."/>
            <person name="Fukumoto A."/>
            <person name="Tsetseg B."/>
            <person name="Kato F."/>
            <person name="Tamura T."/>
            <person name="Batkhuu J."/>
            <person name="Anzai Y."/>
        </authorList>
    </citation>
    <scope>NUCLEOTIDE SEQUENCE [LARGE SCALE GENOMIC DNA]</scope>
    <source>
        <strain evidence="3">NUM-2625</strain>
    </source>
</reference>
<evidence type="ECO:0000313" key="3">
    <source>
        <dbReference type="Proteomes" id="UP000614996"/>
    </source>
</evidence>
<comment type="caution">
    <text evidence="2">The sequence shown here is derived from an EMBL/GenBank/DDBJ whole genome shotgun (WGS) entry which is preliminary data.</text>
</comment>
<gene>
    <name evidence="2" type="ORF">NUM_37860</name>
</gene>
<keyword evidence="3" id="KW-1185">Reference proteome</keyword>